<keyword evidence="3" id="KW-1185">Reference proteome</keyword>
<proteinExistence type="predicted"/>
<comment type="caution">
    <text evidence="2">The sequence shown here is derived from an EMBL/GenBank/DDBJ whole genome shotgun (WGS) entry which is preliminary data.</text>
</comment>
<dbReference type="GO" id="GO:0101006">
    <property type="term" value="F:protein histidine phosphatase activity"/>
    <property type="evidence" value="ECO:0007669"/>
    <property type="project" value="InterPro"/>
</dbReference>
<keyword evidence="1" id="KW-0378">Hydrolase</keyword>
<reference evidence="2 3" key="2">
    <citation type="submission" date="2018-03" db="EMBL/GenBank/DDBJ databases">
        <title>The ancient ancestry and fast evolution of plastids.</title>
        <authorList>
            <person name="Moore K.R."/>
            <person name="Magnabosco C."/>
            <person name="Momper L."/>
            <person name="Gold D.A."/>
            <person name="Bosak T."/>
            <person name="Fournier G.P."/>
        </authorList>
    </citation>
    <scope>NUCLEOTIDE SEQUENCE [LARGE SCALE GENOMIC DNA]</scope>
    <source>
        <strain evidence="2 3">CCAP 1448/3</strain>
    </source>
</reference>
<dbReference type="GO" id="GO:0005737">
    <property type="term" value="C:cytoplasm"/>
    <property type="evidence" value="ECO:0007669"/>
    <property type="project" value="InterPro"/>
</dbReference>
<dbReference type="InterPro" id="IPR013078">
    <property type="entry name" value="His_Pase_superF_clade-1"/>
</dbReference>
<evidence type="ECO:0000313" key="3">
    <source>
        <dbReference type="Proteomes" id="UP000238762"/>
    </source>
</evidence>
<organism evidence="2 3">
    <name type="scientific">Merismopedia glauca CCAP 1448/3</name>
    <dbReference type="NCBI Taxonomy" id="1296344"/>
    <lineage>
        <taxon>Bacteria</taxon>
        <taxon>Bacillati</taxon>
        <taxon>Cyanobacteriota</taxon>
        <taxon>Cyanophyceae</taxon>
        <taxon>Synechococcales</taxon>
        <taxon>Merismopediaceae</taxon>
        <taxon>Merismopedia</taxon>
    </lineage>
</organism>
<dbReference type="Proteomes" id="UP000238762">
    <property type="component" value="Unassembled WGS sequence"/>
</dbReference>
<name>A0A2T1CA68_9CYAN</name>
<dbReference type="Pfam" id="PF00300">
    <property type="entry name" value="His_Phos_1"/>
    <property type="match status" value="1"/>
</dbReference>
<reference evidence="2 3" key="1">
    <citation type="submission" date="2018-02" db="EMBL/GenBank/DDBJ databases">
        <authorList>
            <person name="Cohen D.B."/>
            <person name="Kent A.D."/>
        </authorList>
    </citation>
    <scope>NUCLEOTIDE SEQUENCE [LARGE SCALE GENOMIC DNA]</scope>
    <source>
        <strain evidence="2 3">CCAP 1448/3</strain>
    </source>
</reference>
<gene>
    <name evidence="2" type="primary">sixA</name>
    <name evidence="2" type="ORF">C7B64_00475</name>
</gene>
<evidence type="ECO:0000256" key="1">
    <source>
        <dbReference type="ARBA" id="ARBA00022801"/>
    </source>
</evidence>
<dbReference type="InterPro" id="IPR004449">
    <property type="entry name" value="SixA"/>
</dbReference>
<dbReference type="SMART" id="SM00855">
    <property type="entry name" value="PGAM"/>
    <property type="match status" value="1"/>
</dbReference>
<evidence type="ECO:0000313" key="2">
    <source>
        <dbReference type="EMBL" id="PSB05156.1"/>
    </source>
</evidence>
<accession>A0A2T1CA68</accession>
<dbReference type="PANTHER" id="PTHR20935">
    <property type="entry name" value="PHOSPHOGLYCERATE MUTASE-RELATED"/>
    <property type="match status" value="1"/>
</dbReference>
<dbReference type="RefSeq" id="WP_106286701.1">
    <property type="nucleotide sequence ID" value="NZ_CAWNTC010000104.1"/>
</dbReference>
<dbReference type="InterPro" id="IPR051021">
    <property type="entry name" value="Mito_Ser/Thr_phosphatase"/>
</dbReference>
<dbReference type="Gene3D" id="3.40.50.1240">
    <property type="entry name" value="Phosphoglycerate mutase-like"/>
    <property type="match status" value="1"/>
</dbReference>
<dbReference type="AlphaFoldDB" id="A0A2T1CA68"/>
<sequence>MSYKTSIYLVRHGIAAEKGTYPYDGERPLIKEGRQQTKKVAKKLGELGLSFDLILTSPLIRAKETAEILKKAGLGNQITESPDLAPMGNFSNWLHWVTDWHKSSSGQSLALVGHQPDLGNWAERLVWGSVRDNIDLKKSGIIGINFPETEHIVGDCSLFWLTSPKYLL</sequence>
<dbReference type="NCBIfam" id="TIGR00249">
    <property type="entry name" value="sixA"/>
    <property type="match status" value="1"/>
</dbReference>
<dbReference type="InterPro" id="IPR029033">
    <property type="entry name" value="His_PPase_superfam"/>
</dbReference>
<dbReference type="EMBL" id="PVWJ01000002">
    <property type="protein sequence ID" value="PSB05156.1"/>
    <property type="molecule type" value="Genomic_DNA"/>
</dbReference>
<dbReference type="CDD" id="cd07067">
    <property type="entry name" value="HP_PGM_like"/>
    <property type="match status" value="1"/>
</dbReference>
<dbReference type="SUPFAM" id="SSF53254">
    <property type="entry name" value="Phosphoglycerate mutase-like"/>
    <property type="match status" value="1"/>
</dbReference>
<dbReference type="OrthoDB" id="194934at2"/>
<dbReference type="PANTHER" id="PTHR20935:SF0">
    <property type="entry name" value="SERINE_THREONINE-PROTEIN PHOSPHATASE PGAM5, MITOCHONDRIAL"/>
    <property type="match status" value="1"/>
</dbReference>
<protein>
    <submittedName>
        <fullName evidence="2">Phosphohistidine phosphatase SixA</fullName>
    </submittedName>
</protein>